<keyword evidence="3" id="KW-1185">Reference proteome</keyword>
<evidence type="ECO:0000313" key="3">
    <source>
        <dbReference type="Proteomes" id="UP000651156"/>
    </source>
</evidence>
<feature type="transmembrane region" description="Helical" evidence="1">
    <location>
        <begin position="12"/>
        <end position="34"/>
    </location>
</feature>
<organism evidence="2 3">
    <name type="scientific">Gloeocapsopsis crepidinum LEGE 06123</name>
    <dbReference type="NCBI Taxonomy" id="588587"/>
    <lineage>
        <taxon>Bacteria</taxon>
        <taxon>Bacillati</taxon>
        <taxon>Cyanobacteriota</taxon>
        <taxon>Cyanophyceae</taxon>
        <taxon>Oscillatoriophycideae</taxon>
        <taxon>Chroococcales</taxon>
        <taxon>Chroococcaceae</taxon>
        <taxon>Gloeocapsopsis</taxon>
    </lineage>
</organism>
<dbReference type="RefSeq" id="WP_193932113.1">
    <property type="nucleotide sequence ID" value="NZ_CAWPMZ010000050.1"/>
</dbReference>
<name>A0ABR9URR3_9CHRO</name>
<proteinExistence type="predicted"/>
<evidence type="ECO:0000256" key="1">
    <source>
        <dbReference type="SAM" id="Phobius"/>
    </source>
</evidence>
<evidence type="ECO:0000313" key="2">
    <source>
        <dbReference type="EMBL" id="MBE9190944.1"/>
    </source>
</evidence>
<reference evidence="2 3" key="1">
    <citation type="submission" date="2020-10" db="EMBL/GenBank/DDBJ databases">
        <authorList>
            <person name="Castelo-Branco R."/>
            <person name="Eusebio N."/>
            <person name="Adriana R."/>
            <person name="Vieira A."/>
            <person name="Brugerolle De Fraissinette N."/>
            <person name="Rezende De Castro R."/>
            <person name="Schneider M.P."/>
            <person name="Vasconcelos V."/>
            <person name="Leao P.N."/>
        </authorList>
    </citation>
    <scope>NUCLEOTIDE SEQUENCE [LARGE SCALE GENOMIC DNA]</scope>
    <source>
        <strain evidence="2 3">LEGE 06123</strain>
    </source>
</reference>
<dbReference type="EMBL" id="JADEWN010000024">
    <property type="protein sequence ID" value="MBE9190944.1"/>
    <property type="molecule type" value="Genomic_DNA"/>
</dbReference>
<protein>
    <recommendedName>
        <fullName evidence="4">MotA/TolQ/ExbB proton channel domain-containing protein</fullName>
    </recommendedName>
</protein>
<feature type="transmembrane region" description="Helical" evidence="1">
    <location>
        <begin position="107"/>
        <end position="128"/>
    </location>
</feature>
<keyword evidence="1" id="KW-0472">Membrane</keyword>
<accession>A0ABR9URR3</accession>
<dbReference type="Proteomes" id="UP000651156">
    <property type="component" value="Unassembled WGS sequence"/>
</dbReference>
<keyword evidence="1" id="KW-1133">Transmembrane helix</keyword>
<gene>
    <name evidence="2" type="ORF">IQ230_11400</name>
</gene>
<evidence type="ECO:0008006" key="4">
    <source>
        <dbReference type="Google" id="ProtNLM"/>
    </source>
</evidence>
<sequence>MQSFISTLPPVLLLSIVLIIVLPSFATVFLRLTLYDKLVFLESRVRRLINREPRGDQPEIIRELELRFKEASSNLDQVNTAALIDQVYSQQKIGLFSYDQIEYFCRVLPNLLLAFGLLGTFLGITLNLSQLSQTITSVTQSSNNIESLLNDIQQPLQAMSVAFATSLTGILFSALIIAFNLIKNTSIAKYKLVISIEDYLDNIYQPEIQGNHRLDQAVDRLVFEFKEFLGRFGTTVRDAVNSSLGAKIQEIVDVNKQANELACRVYSGFQESSGTLAKSVDDFQTTTIKFAETAQVFEQSNFAQLLADATKDLYSIQKNFNHSTEVLSKSVATIESAVFEVVNSNHKVQNVADQINHHNQNTVQALELHWSNQQSLNEIIPQLYQGSGKLQSAVETLDKIQQKNLDKADSFERVENELKTLAESLNKYNQVVAVRLKNLSDRLIKSISDQSNNQQQQMQVVLENLAHCTKHLSDTKHENYRLNKLLEKQLLSNKNYSNRPPITVK</sequence>
<keyword evidence="1" id="KW-0812">Transmembrane</keyword>
<comment type="caution">
    <text evidence="2">The sequence shown here is derived from an EMBL/GenBank/DDBJ whole genome shotgun (WGS) entry which is preliminary data.</text>
</comment>
<feature type="transmembrane region" description="Helical" evidence="1">
    <location>
        <begin position="158"/>
        <end position="182"/>
    </location>
</feature>